<gene>
    <name evidence="12" type="ORF">BTJ68_09516</name>
</gene>
<dbReference type="GO" id="GO:0005736">
    <property type="term" value="C:RNA polymerase I complex"/>
    <property type="evidence" value="ECO:0007669"/>
    <property type="project" value="TreeGrafter"/>
</dbReference>
<dbReference type="InterPro" id="IPR001529">
    <property type="entry name" value="Zn_ribbon_RPB9"/>
</dbReference>
<keyword evidence="2 7" id="KW-0240">DNA-directed RNA polymerase</keyword>
<dbReference type="Gene3D" id="2.20.25.10">
    <property type="match status" value="1"/>
</dbReference>
<organism evidence="12 13">
    <name type="scientific">Hortaea werneckii EXF-2000</name>
    <dbReference type="NCBI Taxonomy" id="1157616"/>
    <lineage>
        <taxon>Eukaryota</taxon>
        <taxon>Fungi</taxon>
        <taxon>Dikarya</taxon>
        <taxon>Ascomycota</taxon>
        <taxon>Pezizomycotina</taxon>
        <taxon>Dothideomycetes</taxon>
        <taxon>Dothideomycetidae</taxon>
        <taxon>Mycosphaerellales</taxon>
        <taxon>Teratosphaeriaceae</taxon>
        <taxon>Hortaea</taxon>
    </lineage>
</organism>
<dbReference type="GO" id="GO:0003899">
    <property type="term" value="F:DNA-directed RNA polymerase activity"/>
    <property type="evidence" value="ECO:0007669"/>
    <property type="project" value="InterPro"/>
</dbReference>
<feature type="binding site" evidence="8">
    <location>
        <position position="32"/>
    </location>
    <ligand>
        <name>Zn(2+)</name>
        <dbReference type="ChEBI" id="CHEBI:29105"/>
        <label>1</label>
    </ligand>
</feature>
<feature type="binding site" evidence="8">
    <location>
        <position position="83"/>
    </location>
    <ligand>
        <name>Zn(2+)</name>
        <dbReference type="ChEBI" id="CHEBI:29105"/>
        <label>2</label>
    </ligand>
</feature>
<evidence type="ECO:0000256" key="9">
    <source>
        <dbReference type="PIRSR" id="PIRSR005586-2"/>
    </source>
</evidence>
<feature type="zinc finger region" description="C4-type" evidence="9">
    <location>
        <begin position="10"/>
        <end position="32"/>
    </location>
</feature>
<keyword evidence="7 10" id="KW-0804">Transcription</keyword>
<dbReference type="AlphaFoldDB" id="A0A1Z5T2A6"/>
<dbReference type="SMART" id="SM00440">
    <property type="entry name" value="ZnF_C2C2"/>
    <property type="match status" value="1"/>
</dbReference>
<feature type="binding site" evidence="8">
    <location>
        <position position="114"/>
    </location>
    <ligand>
        <name>Zn(2+)</name>
        <dbReference type="ChEBI" id="CHEBI:29105"/>
        <label>2</label>
    </ligand>
</feature>
<dbReference type="PANTHER" id="PTHR11239">
    <property type="entry name" value="DNA-DIRECTED RNA POLYMERASE"/>
    <property type="match status" value="1"/>
</dbReference>
<feature type="binding site" evidence="8">
    <location>
        <position position="10"/>
    </location>
    <ligand>
        <name>Zn(2+)</name>
        <dbReference type="ChEBI" id="CHEBI:29105"/>
        <label>1</label>
    </ligand>
</feature>
<feature type="binding site" evidence="8">
    <location>
        <position position="111"/>
    </location>
    <ligand>
        <name>Zn(2+)</name>
        <dbReference type="ChEBI" id="CHEBI:29105"/>
        <label>2</label>
    </ligand>
</feature>
<reference evidence="12 13" key="1">
    <citation type="submission" date="2017-01" db="EMBL/GenBank/DDBJ databases">
        <title>The recent genome duplication of the halophilic yeast Hortaea werneckii: insights from long-read sequencing.</title>
        <authorList>
            <person name="Sinha S."/>
            <person name="Flibotte S."/>
            <person name="Neira M."/>
            <person name="Lenassi M."/>
            <person name="Gostincar C."/>
            <person name="Stajich J.E."/>
            <person name="Nislow C.E."/>
        </authorList>
    </citation>
    <scope>NUCLEOTIDE SEQUENCE [LARGE SCALE GENOMIC DNA]</scope>
    <source>
        <strain evidence="12 13">EXF-2000</strain>
    </source>
</reference>
<comment type="similarity">
    <text evidence="7 10">Belongs to the archaeal rpoM/eukaryotic RPA12/RPB9/RPC11 RNA polymerase family.</text>
</comment>
<dbReference type="InterPro" id="IPR034004">
    <property type="entry name" value="Zn_ribbon_RPA12_C"/>
</dbReference>
<dbReference type="GO" id="GO:0006363">
    <property type="term" value="P:termination of RNA polymerase I transcription"/>
    <property type="evidence" value="ECO:0007669"/>
    <property type="project" value="TreeGrafter"/>
</dbReference>
<dbReference type="PROSITE" id="PS00466">
    <property type="entry name" value="ZF_TFIIS_1"/>
    <property type="match status" value="1"/>
</dbReference>
<evidence type="ECO:0000256" key="1">
    <source>
        <dbReference type="ARBA" id="ARBA00004604"/>
    </source>
</evidence>
<keyword evidence="5 8" id="KW-0862">Zinc</keyword>
<evidence type="ECO:0000256" key="2">
    <source>
        <dbReference type="ARBA" id="ARBA00022478"/>
    </source>
</evidence>
<dbReference type="Pfam" id="PF02150">
    <property type="entry name" value="Zn_ribbon_RPB9"/>
    <property type="match status" value="1"/>
</dbReference>
<evidence type="ECO:0000313" key="13">
    <source>
        <dbReference type="Proteomes" id="UP000194280"/>
    </source>
</evidence>
<comment type="subcellular location">
    <subcellularLocation>
        <location evidence="1">Nucleus</location>
        <location evidence="1">Nucleolus</location>
    </subcellularLocation>
</comment>
<evidence type="ECO:0000256" key="8">
    <source>
        <dbReference type="PIRSR" id="PIRSR005586-1"/>
    </source>
</evidence>
<dbReference type="InterPro" id="IPR012164">
    <property type="entry name" value="Rpa12/Rpb9/Rpc10/TFS"/>
</dbReference>
<keyword evidence="3 8" id="KW-0479">Metal-binding</keyword>
<sequence>MAAIGSLVFCTACGSLLEPNTGHKRTIMCDVCSTENEDTSSKVVVTSSKPSAFPSTLRTKLTTDVQELSEADRKTDAVIKQACENCGHDEVRYYTQQLRSADEGSTVFYTCPNCGHKWNTNN</sequence>
<dbReference type="InParanoid" id="A0A1Z5T2A6"/>
<feature type="binding site" evidence="8">
    <location>
        <position position="13"/>
    </location>
    <ligand>
        <name>Zn(2+)</name>
        <dbReference type="ChEBI" id="CHEBI:29105"/>
        <label>1</label>
    </ligand>
</feature>
<accession>A0A1Z5T2A6</accession>
<dbReference type="PANTHER" id="PTHR11239:SF14">
    <property type="entry name" value="DNA-DIRECTED RNA POLYMERASE I SUBUNIT RPA12"/>
    <property type="match status" value="1"/>
</dbReference>
<dbReference type="STRING" id="1157616.A0A1Z5T2A6"/>
<evidence type="ECO:0000256" key="4">
    <source>
        <dbReference type="ARBA" id="ARBA00022771"/>
    </source>
</evidence>
<dbReference type="EMBL" id="MUNK01000147">
    <property type="protein sequence ID" value="OTA29671.1"/>
    <property type="molecule type" value="Genomic_DNA"/>
</dbReference>
<name>A0A1Z5T2A6_HORWE</name>
<dbReference type="InterPro" id="IPR001222">
    <property type="entry name" value="Znf_TFIIS"/>
</dbReference>
<keyword evidence="13" id="KW-1185">Reference proteome</keyword>
<evidence type="ECO:0000313" key="12">
    <source>
        <dbReference type="EMBL" id="OTA29671.1"/>
    </source>
</evidence>
<dbReference type="Proteomes" id="UP000194280">
    <property type="component" value="Unassembled WGS sequence"/>
</dbReference>
<dbReference type="VEuPathDB" id="FungiDB:BTJ68_09516"/>
<dbReference type="Pfam" id="PF01096">
    <property type="entry name" value="Zn_ribbon_TFIIS"/>
    <property type="match status" value="1"/>
</dbReference>
<feature type="domain" description="TFIIS-type" evidence="11">
    <location>
        <begin position="79"/>
        <end position="119"/>
    </location>
</feature>
<dbReference type="SUPFAM" id="SSF57783">
    <property type="entry name" value="Zinc beta-ribbon"/>
    <property type="match status" value="1"/>
</dbReference>
<evidence type="ECO:0000256" key="5">
    <source>
        <dbReference type="ARBA" id="ARBA00022833"/>
    </source>
</evidence>
<dbReference type="PIRSF" id="PIRSF005586">
    <property type="entry name" value="RNApol_RpoM"/>
    <property type="match status" value="1"/>
</dbReference>
<evidence type="ECO:0000259" key="11">
    <source>
        <dbReference type="PROSITE" id="PS51133"/>
    </source>
</evidence>
<dbReference type="PROSITE" id="PS51133">
    <property type="entry name" value="ZF_TFIIS_2"/>
    <property type="match status" value="1"/>
</dbReference>
<comment type="function">
    <text evidence="7">DNA-dependent RNA polymerase catalyzes the transcription of DNA into RNA using the four ribonucleoside triphosphates as substrates.</text>
</comment>
<dbReference type="GO" id="GO:0008270">
    <property type="term" value="F:zinc ion binding"/>
    <property type="evidence" value="ECO:0007669"/>
    <property type="project" value="UniProtKB-KW"/>
</dbReference>
<proteinExistence type="inferred from homology"/>
<comment type="caution">
    <text evidence="12">The sequence shown here is derived from an EMBL/GenBank/DDBJ whole genome shotgun (WGS) entry which is preliminary data.</text>
</comment>
<evidence type="ECO:0000256" key="7">
    <source>
        <dbReference type="PIRNR" id="PIRNR005586"/>
    </source>
</evidence>
<evidence type="ECO:0000256" key="6">
    <source>
        <dbReference type="ARBA" id="ARBA00023242"/>
    </source>
</evidence>
<dbReference type="CDD" id="cd10507">
    <property type="entry name" value="Zn-ribbon_RPA12"/>
    <property type="match status" value="1"/>
</dbReference>
<dbReference type="OrthoDB" id="10056816at2759"/>
<keyword evidence="4 9" id="KW-0863">Zinc-finger</keyword>
<feature type="binding site" evidence="8">
    <location>
        <position position="86"/>
    </location>
    <ligand>
        <name>Zn(2+)</name>
        <dbReference type="ChEBI" id="CHEBI:29105"/>
        <label>2</label>
    </ligand>
</feature>
<protein>
    <recommendedName>
        <fullName evidence="7">DNA-directed RNA polymerase subunit</fullName>
    </recommendedName>
</protein>
<dbReference type="GO" id="GO:0055029">
    <property type="term" value="C:nuclear DNA-directed RNA polymerase complex"/>
    <property type="evidence" value="ECO:0007669"/>
    <property type="project" value="UniProtKB-ARBA"/>
</dbReference>
<feature type="binding site" evidence="8">
    <location>
        <position position="29"/>
    </location>
    <ligand>
        <name>Zn(2+)</name>
        <dbReference type="ChEBI" id="CHEBI:29105"/>
        <label>1</label>
    </ligand>
</feature>
<dbReference type="GO" id="GO:0003676">
    <property type="term" value="F:nucleic acid binding"/>
    <property type="evidence" value="ECO:0007669"/>
    <property type="project" value="InterPro"/>
</dbReference>
<evidence type="ECO:0000256" key="10">
    <source>
        <dbReference type="RuleBase" id="RU003474"/>
    </source>
</evidence>
<dbReference type="FunCoup" id="A0A1Z5T2A6">
    <property type="interactions" value="1211"/>
</dbReference>
<evidence type="ECO:0000256" key="3">
    <source>
        <dbReference type="ARBA" id="ARBA00022723"/>
    </source>
</evidence>
<keyword evidence="6 7" id="KW-0539">Nucleus</keyword>